<dbReference type="SUPFAM" id="SSF47923">
    <property type="entry name" value="Ypt/Rab-GAP domain of gyp1p"/>
    <property type="match status" value="1"/>
</dbReference>
<dbReference type="PANTHER" id="PTHR20913">
    <property type="entry name" value="TBC1 DOMAIN FAMILY MEMBER 20/GTPASE"/>
    <property type="match status" value="1"/>
</dbReference>
<dbReference type="AlphaFoldDB" id="A0A0G2FWA2"/>
<feature type="domain" description="Rab-GAP TBC" evidence="3">
    <location>
        <begin position="71"/>
        <end position="276"/>
    </location>
</feature>
<dbReference type="InterPro" id="IPR035969">
    <property type="entry name" value="Rab-GAP_TBC_sf"/>
</dbReference>
<evidence type="ECO:0000313" key="5">
    <source>
        <dbReference type="Proteomes" id="UP000034680"/>
    </source>
</evidence>
<keyword evidence="1" id="KW-0343">GTPase activation</keyword>
<reference evidence="4 5" key="1">
    <citation type="submission" date="2015-05" db="EMBL/GenBank/DDBJ databases">
        <title>Distinctive expansion of gene families associated with plant cell wall degradation and secondary metabolism in the genomes of grapevine trunk pathogens.</title>
        <authorList>
            <person name="Lawrence D.P."/>
            <person name="Travadon R."/>
            <person name="Rolshausen P.E."/>
            <person name="Baumgartner K."/>
        </authorList>
    </citation>
    <scope>NUCLEOTIDE SEQUENCE [LARGE SCALE GENOMIC DNA]</scope>
    <source>
        <strain evidence="4">DA912</strain>
    </source>
</reference>
<dbReference type="PANTHER" id="PTHR20913:SF7">
    <property type="entry name" value="RE60063P"/>
    <property type="match status" value="1"/>
</dbReference>
<dbReference type="GO" id="GO:0005096">
    <property type="term" value="F:GTPase activator activity"/>
    <property type="evidence" value="ECO:0007669"/>
    <property type="project" value="UniProtKB-KW"/>
</dbReference>
<reference evidence="4 5" key="2">
    <citation type="submission" date="2015-05" db="EMBL/GenBank/DDBJ databases">
        <authorList>
            <person name="Morales-Cruz A."/>
            <person name="Amrine K.C."/>
            <person name="Cantu D."/>
        </authorList>
    </citation>
    <scope>NUCLEOTIDE SEQUENCE [LARGE SCALE GENOMIC DNA]</scope>
    <source>
        <strain evidence="4">DA912</strain>
    </source>
</reference>
<dbReference type="GO" id="GO:0005789">
    <property type="term" value="C:endoplasmic reticulum membrane"/>
    <property type="evidence" value="ECO:0007669"/>
    <property type="project" value="TreeGrafter"/>
</dbReference>
<dbReference type="Proteomes" id="UP000034680">
    <property type="component" value="Unassembled WGS sequence"/>
</dbReference>
<dbReference type="Gene3D" id="1.10.8.1310">
    <property type="match status" value="1"/>
</dbReference>
<feature type="region of interest" description="Disordered" evidence="2">
    <location>
        <begin position="1"/>
        <end position="43"/>
    </location>
</feature>
<evidence type="ECO:0000256" key="1">
    <source>
        <dbReference type="ARBA" id="ARBA00022468"/>
    </source>
</evidence>
<accession>A0A0G2FWA2</accession>
<sequence>MAAEDEHLAYGNDQDVEEKSNHDPCKSPQSQVEGPYGNPQLEELKEREIIDACRRRDIEALQALADSPGGFIRDELRQQAWPILLGLPVRFPSDDNEKVSSVSHEPVRLTASEFVDDSWRDLEPHKEEEQVKLDVARAFVYYPNYESDQELARQKQELSDLILSVLRRHPYLCYFQGYHDICQVFLLVLPPPLRSPAVARLSALRIRDFMLPNLSAAIAQLRLIPDIIRAADPALARHLPRAEPFFALSGTITMYAHDVQSLGEITRLFDVLLAAEPVFSVYVFAQIVIGRRDELFAVPAGEPEILHSVLSKLPQPLGADRLVAGARRLLAEHPPESLPHWRRGVSPHSVLKTARSARDCARQSLDVGAYLFGQQILELQRDERRERILKTLWRYRKPARAVGIAVAFGVLAYWIRRSAMSNGVAAGPVQYMTALVSAWWQEF</sequence>
<dbReference type="FunFam" id="1.10.472.80:FF:000060">
    <property type="entry name" value="TBC domain protein, putative"/>
    <property type="match status" value="1"/>
</dbReference>
<gene>
    <name evidence="4" type="ORF">UCDDA912_g01457</name>
</gene>
<proteinExistence type="predicted"/>
<dbReference type="GO" id="GO:0006888">
    <property type="term" value="P:endoplasmic reticulum to Golgi vesicle-mediated transport"/>
    <property type="evidence" value="ECO:0007669"/>
    <property type="project" value="TreeGrafter"/>
</dbReference>
<comment type="caution">
    <text evidence="4">The sequence shown here is derived from an EMBL/GenBank/DDBJ whole genome shotgun (WGS) entry which is preliminary data.</text>
</comment>
<evidence type="ECO:0000313" key="4">
    <source>
        <dbReference type="EMBL" id="KKY38467.1"/>
    </source>
</evidence>
<evidence type="ECO:0000256" key="2">
    <source>
        <dbReference type="SAM" id="MobiDB-lite"/>
    </source>
</evidence>
<organism evidence="4 5">
    <name type="scientific">Diaporthe ampelina</name>
    <dbReference type="NCBI Taxonomy" id="1214573"/>
    <lineage>
        <taxon>Eukaryota</taxon>
        <taxon>Fungi</taxon>
        <taxon>Dikarya</taxon>
        <taxon>Ascomycota</taxon>
        <taxon>Pezizomycotina</taxon>
        <taxon>Sordariomycetes</taxon>
        <taxon>Sordariomycetidae</taxon>
        <taxon>Diaporthales</taxon>
        <taxon>Diaporthaceae</taxon>
        <taxon>Diaporthe</taxon>
    </lineage>
</organism>
<dbReference type="EMBL" id="LCUC01000057">
    <property type="protein sequence ID" value="KKY38467.1"/>
    <property type="molecule type" value="Genomic_DNA"/>
</dbReference>
<dbReference type="InterPro" id="IPR045913">
    <property type="entry name" value="TBC20/Gyp8-like"/>
</dbReference>
<dbReference type="PROSITE" id="PS50086">
    <property type="entry name" value="TBC_RABGAP"/>
    <property type="match status" value="1"/>
</dbReference>
<protein>
    <submittedName>
        <fullName evidence="4">Putative gtpase-activating protein gyp10</fullName>
    </submittedName>
</protein>
<dbReference type="OrthoDB" id="206700at2759"/>
<dbReference type="InterPro" id="IPR000195">
    <property type="entry name" value="Rab-GAP-TBC_dom"/>
</dbReference>
<dbReference type="SMART" id="SM00164">
    <property type="entry name" value="TBC"/>
    <property type="match status" value="1"/>
</dbReference>
<dbReference type="STRING" id="1214573.A0A0G2FWA2"/>
<evidence type="ECO:0000259" key="3">
    <source>
        <dbReference type="PROSITE" id="PS50086"/>
    </source>
</evidence>
<name>A0A0G2FWA2_9PEZI</name>
<dbReference type="Gene3D" id="1.10.472.80">
    <property type="entry name" value="Ypt/Rab-GAP domain of gyp1p, domain 3"/>
    <property type="match status" value="1"/>
</dbReference>
<keyword evidence="5" id="KW-1185">Reference proteome</keyword>
<dbReference type="Pfam" id="PF00566">
    <property type="entry name" value="RabGAP-TBC"/>
    <property type="match status" value="1"/>
</dbReference>